<evidence type="ECO:0000256" key="13">
    <source>
        <dbReference type="ARBA" id="ARBA00023242"/>
    </source>
</evidence>
<comment type="similarity">
    <text evidence="15">Belongs to the helicase family. PIF1 subfamily.</text>
</comment>
<feature type="domain" description="AAA+ ATPase" evidence="17">
    <location>
        <begin position="402"/>
        <end position="569"/>
    </location>
</feature>
<comment type="subunit">
    <text evidence="15">Monomer.</text>
</comment>
<keyword evidence="13 15" id="KW-0539">Nucleus</keyword>
<dbReference type="PANTHER" id="PTHR47642:SF5">
    <property type="entry name" value="ATP-DEPENDENT DNA HELICASE"/>
    <property type="match status" value="1"/>
</dbReference>
<dbReference type="InterPro" id="IPR051055">
    <property type="entry name" value="PIF1_helicase"/>
</dbReference>
<evidence type="ECO:0000256" key="6">
    <source>
        <dbReference type="ARBA" id="ARBA00022806"/>
    </source>
</evidence>
<dbReference type="PANTHER" id="PTHR47642">
    <property type="entry name" value="ATP-DEPENDENT DNA HELICASE"/>
    <property type="match status" value="1"/>
</dbReference>
<protein>
    <recommendedName>
        <fullName evidence="15">ATP-dependent DNA helicase PIF1</fullName>
        <ecNumber evidence="15">5.6.2.3</ecNumber>
    </recommendedName>
    <alternativeName>
        <fullName evidence="15">DNA 5'-3' helicase PIF1</fullName>
    </alternativeName>
    <alternativeName>
        <fullName evidence="15">DNA repair and recombination helicase PIF1</fullName>
    </alternativeName>
</protein>
<dbReference type="InterPro" id="IPR048293">
    <property type="entry name" value="PIF1_RRM3_pfh1"/>
</dbReference>
<evidence type="ECO:0000256" key="12">
    <source>
        <dbReference type="ARBA" id="ARBA00023235"/>
    </source>
</evidence>
<dbReference type="GO" id="GO:0006281">
    <property type="term" value="P:DNA repair"/>
    <property type="evidence" value="ECO:0007669"/>
    <property type="project" value="UniProtKB-UniRule"/>
</dbReference>
<dbReference type="GO" id="GO:0016887">
    <property type="term" value="F:ATP hydrolysis activity"/>
    <property type="evidence" value="ECO:0007669"/>
    <property type="project" value="RHEA"/>
</dbReference>
<dbReference type="HAMAP" id="MF_03176">
    <property type="entry name" value="PIF1"/>
    <property type="match status" value="1"/>
</dbReference>
<feature type="region of interest" description="Disordered" evidence="16">
    <location>
        <begin position="1"/>
        <end position="68"/>
    </location>
</feature>
<dbReference type="GO" id="GO:0005524">
    <property type="term" value="F:ATP binding"/>
    <property type="evidence" value="ECO:0007669"/>
    <property type="project" value="UniProtKB-UniRule"/>
</dbReference>
<evidence type="ECO:0000256" key="4">
    <source>
        <dbReference type="ARBA" id="ARBA00022763"/>
    </source>
</evidence>
<dbReference type="CDD" id="cd18037">
    <property type="entry name" value="DEXSc_Pif1_like"/>
    <property type="match status" value="1"/>
</dbReference>
<evidence type="ECO:0000256" key="15">
    <source>
        <dbReference type="HAMAP-Rule" id="MF_03176"/>
    </source>
</evidence>
<feature type="region of interest" description="Disordered" evidence="16">
    <location>
        <begin position="212"/>
        <end position="237"/>
    </location>
</feature>
<dbReference type="eggNOG" id="KOG0987">
    <property type="taxonomic scope" value="Eukaryota"/>
</dbReference>
<dbReference type="InterPro" id="IPR003593">
    <property type="entry name" value="AAA+_ATPase"/>
</dbReference>
<dbReference type="Gene3D" id="3.40.50.300">
    <property type="entry name" value="P-loop containing nucleotide triphosphate hydrolases"/>
    <property type="match status" value="1"/>
</dbReference>
<dbReference type="GO" id="GO:0000723">
    <property type="term" value="P:telomere maintenance"/>
    <property type="evidence" value="ECO:0007669"/>
    <property type="project" value="InterPro"/>
</dbReference>
<dbReference type="AlphaFoldDB" id="U4KVV4"/>
<evidence type="ECO:0000256" key="9">
    <source>
        <dbReference type="ARBA" id="ARBA00023128"/>
    </source>
</evidence>
<feature type="binding site" evidence="15">
    <location>
        <begin position="410"/>
        <end position="417"/>
    </location>
    <ligand>
        <name>ATP</name>
        <dbReference type="ChEBI" id="CHEBI:30616"/>
    </ligand>
</feature>
<evidence type="ECO:0000256" key="14">
    <source>
        <dbReference type="ARBA" id="ARBA00048954"/>
    </source>
</evidence>
<evidence type="ECO:0000259" key="17">
    <source>
        <dbReference type="SMART" id="SM00382"/>
    </source>
</evidence>
<comment type="function">
    <text evidence="15">DNA-dependent ATPase and 5'-3' DNA helicase required for the maintenance of both mitochondrial and nuclear genome stability.</text>
</comment>
<dbReference type="GO" id="GO:0043139">
    <property type="term" value="F:5'-3' DNA helicase activity"/>
    <property type="evidence" value="ECO:0007669"/>
    <property type="project" value="UniProtKB-UniRule"/>
</dbReference>
<dbReference type="Pfam" id="PF05970">
    <property type="entry name" value="PIF1"/>
    <property type="match status" value="1"/>
</dbReference>
<dbReference type="EC" id="5.6.2.3" evidence="15"/>
<dbReference type="GO" id="GO:0006310">
    <property type="term" value="P:DNA recombination"/>
    <property type="evidence" value="ECO:0007669"/>
    <property type="project" value="UniProtKB-UniRule"/>
</dbReference>
<dbReference type="InterPro" id="IPR027417">
    <property type="entry name" value="P-loop_NTPase"/>
</dbReference>
<comment type="subcellular location">
    <subcellularLocation>
        <location evidence="2">Nucleus</location>
        <location evidence="2">Nucleolus</location>
    </subcellularLocation>
    <subcellularLocation>
        <location evidence="15">Nucleus</location>
    </subcellularLocation>
    <subcellularLocation>
        <location evidence="15">Mitochondrion</location>
    </subcellularLocation>
</comment>
<keyword evidence="6 15" id="KW-0347">Helicase</keyword>
<proteinExistence type="inferred from homology"/>
<dbReference type="SMART" id="SM00382">
    <property type="entry name" value="AAA"/>
    <property type="match status" value="1"/>
</dbReference>
<gene>
    <name evidence="15" type="primary">PIF1</name>
    <name evidence="18" type="ORF">PCON_05039</name>
</gene>
<evidence type="ECO:0000313" key="19">
    <source>
        <dbReference type="Proteomes" id="UP000018144"/>
    </source>
</evidence>
<evidence type="ECO:0000256" key="8">
    <source>
        <dbReference type="ARBA" id="ARBA00023125"/>
    </source>
</evidence>
<dbReference type="EMBL" id="HF935254">
    <property type="protein sequence ID" value="CCX05452.1"/>
    <property type="molecule type" value="Genomic_DNA"/>
</dbReference>
<sequence length="874" mass="96012">MFGRAVQSHDKSRPPPSQSNPANSTSSTQSTLQNAFTGKPATATEKPKASASITSFVNPAASTRRPTTFGLASLSTSSAFDSMPAPPTLSASTGSSVSQLHDAVYFDDADFSDGDDLDFAISQPILPSLEKAANKIASPPRKIIASPPAKPQVALPFTKPVAKPPAPTIQQHRDDRSNHFNKQDALEDWDSDVDILPRSQRAVERPETRFLKPAEEEYRAPQSSAPVPWSSSPVEHKAPRIPSISETIATIDLTSSKSSLVSSAAKRRTAAAEEEDQDLHSKKRRTIPWANDPNARLAEPIVARTSTTSTTRTKSTITTTTTSSSIIKNRSDSLPWNDSFSNFEAGKKEARKQNALRMQKRSMYGEAAGPQDVRKINKTKESLPGIFLSEEQNRVVELVAAQEQSVFFTGSAGTGKSVLLRELIKVLKRKYRKDPDAVAVTASTGLAACNIGGVTLHSFAAIGLGKEAVPDLVRKIKKNQKARNRWARTKVLILDEISMVDGDLFDKLESVARQIRNNGRPFGGIQLVMTGDFFQLPPVPEGGKAAKFAFDANSWSSCIEHTIGLSQVFRQRDPEFANMLNEMRVGKLSNATVDTFKSLSRELHYDDGIQATELFSTRNEVDSANRRKMQGLPGEAMKFIAVDSGTITDVQRRDKLLQNCMAPREIELKLHSQVMLIKNVDDSLVNGSLGRVVGFMSEKMFDLMSDEGLSEKEAGKGIETGHRWPLVQFAMIDGTSRQLLCQPETWKVELPNGEVQAQRAQVPLILAWALSIHKAQGQTLERVKVDLRRAFEKGQAYVALSRATCKEGLQVLGFEERKVMAHDKVREFYNSLYSATDASNRIQAPSTTKATAKQTVVVDEDDDEEAWRQIGAGY</sequence>
<keyword evidence="10 15" id="KW-0233">DNA recombination</keyword>
<comment type="cofactor">
    <cofactor evidence="1 15">
        <name>Mg(2+)</name>
        <dbReference type="ChEBI" id="CHEBI:18420"/>
    </cofactor>
</comment>
<evidence type="ECO:0000256" key="11">
    <source>
        <dbReference type="ARBA" id="ARBA00023204"/>
    </source>
</evidence>
<keyword evidence="5 15" id="KW-0378">Hydrolase</keyword>
<organism evidence="18 19">
    <name type="scientific">Pyronema omphalodes (strain CBS 100304)</name>
    <name type="common">Pyronema confluens</name>
    <dbReference type="NCBI Taxonomy" id="1076935"/>
    <lineage>
        <taxon>Eukaryota</taxon>
        <taxon>Fungi</taxon>
        <taxon>Dikarya</taxon>
        <taxon>Ascomycota</taxon>
        <taxon>Pezizomycotina</taxon>
        <taxon>Pezizomycetes</taxon>
        <taxon>Pezizales</taxon>
        <taxon>Pyronemataceae</taxon>
        <taxon>Pyronema</taxon>
    </lineage>
</organism>
<feature type="compositionally biased region" description="Polar residues" evidence="16">
    <location>
        <begin position="51"/>
        <end position="66"/>
    </location>
</feature>
<dbReference type="STRING" id="1076935.U4KVV4"/>
<keyword evidence="7 15" id="KW-0067">ATP-binding</keyword>
<evidence type="ECO:0000256" key="1">
    <source>
        <dbReference type="ARBA" id="ARBA00001946"/>
    </source>
</evidence>
<dbReference type="CDD" id="cd18809">
    <property type="entry name" value="SF1_C_RecD"/>
    <property type="match status" value="1"/>
</dbReference>
<accession>U4KVV4</accession>
<comment type="catalytic activity">
    <reaction evidence="14 15">
        <text>ATP + H2O = ADP + phosphate + H(+)</text>
        <dbReference type="Rhea" id="RHEA:13065"/>
        <dbReference type="ChEBI" id="CHEBI:15377"/>
        <dbReference type="ChEBI" id="CHEBI:15378"/>
        <dbReference type="ChEBI" id="CHEBI:30616"/>
        <dbReference type="ChEBI" id="CHEBI:43474"/>
        <dbReference type="ChEBI" id="CHEBI:456216"/>
        <dbReference type="EC" id="5.6.2.3"/>
    </reaction>
</comment>
<evidence type="ECO:0000256" key="7">
    <source>
        <dbReference type="ARBA" id="ARBA00022840"/>
    </source>
</evidence>
<evidence type="ECO:0000256" key="2">
    <source>
        <dbReference type="ARBA" id="ARBA00004604"/>
    </source>
</evidence>
<evidence type="ECO:0000256" key="3">
    <source>
        <dbReference type="ARBA" id="ARBA00022741"/>
    </source>
</evidence>
<dbReference type="GO" id="GO:0005730">
    <property type="term" value="C:nucleolus"/>
    <property type="evidence" value="ECO:0007669"/>
    <property type="project" value="UniProtKB-SubCell"/>
</dbReference>
<feature type="DNA-binding region" evidence="15">
    <location>
        <begin position="795"/>
        <end position="814"/>
    </location>
</feature>
<keyword evidence="8 15" id="KW-0238">DNA-binding</keyword>
<dbReference type="GO" id="GO:0005739">
    <property type="term" value="C:mitochondrion"/>
    <property type="evidence" value="ECO:0007669"/>
    <property type="project" value="UniProtKB-SubCell"/>
</dbReference>
<dbReference type="GO" id="GO:0003697">
    <property type="term" value="F:single-stranded DNA binding"/>
    <property type="evidence" value="ECO:0007669"/>
    <property type="project" value="UniProtKB-ARBA"/>
</dbReference>
<dbReference type="InterPro" id="IPR010285">
    <property type="entry name" value="DNA_helicase_pif1-like_DEAD"/>
</dbReference>
<dbReference type="Pfam" id="PF21530">
    <property type="entry name" value="Pif1_2B_dom"/>
    <property type="match status" value="1"/>
</dbReference>
<feature type="region of interest" description="Disordered" evidence="16">
    <location>
        <begin position="257"/>
        <end position="283"/>
    </location>
</feature>
<keyword evidence="11 15" id="KW-0234">DNA repair</keyword>
<evidence type="ECO:0000313" key="18">
    <source>
        <dbReference type="EMBL" id="CCX05452.1"/>
    </source>
</evidence>
<dbReference type="OrthoDB" id="432234at2759"/>
<dbReference type="Proteomes" id="UP000018144">
    <property type="component" value="Unassembled WGS sequence"/>
</dbReference>
<name>U4KVV4_PYROM</name>
<dbReference type="FunFam" id="3.40.50.300:FF:001226">
    <property type="entry name" value="ATP-dependent DNA helicase PIF1"/>
    <property type="match status" value="1"/>
</dbReference>
<dbReference type="SUPFAM" id="SSF52540">
    <property type="entry name" value="P-loop containing nucleoside triphosphate hydrolases"/>
    <property type="match status" value="2"/>
</dbReference>
<evidence type="ECO:0000256" key="16">
    <source>
        <dbReference type="SAM" id="MobiDB-lite"/>
    </source>
</evidence>
<keyword evidence="19" id="KW-1185">Reference proteome</keyword>
<reference evidence="18 19" key="1">
    <citation type="journal article" date="2013" name="PLoS Genet.">
        <title>The genome and development-dependent transcriptomes of Pyronema confluens: a window into fungal evolution.</title>
        <authorList>
            <person name="Traeger S."/>
            <person name="Altegoer F."/>
            <person name="Freitag M."/>
            <person name="Gabaldon T."/>
            <person name="Kempken F."/>
            <person name="Kumar A."/>
            <person name="Marcet-Houben M."/>
            <person name="Poggeler S."/>
            <person name="Stajich J.E."/>
            <person name="Nowrousian M."/>
        </authorList>
    </citation>
    <scope>NUCLEOTIDE SEQUENCE [LARGE SCALE GENOMIC DNA]</scope>
    <source>
        <strain evidence="19">CBS 100304</strain>
        <tissue evidence="18">Vegetative mycelium</tissue>
    </source>
</reference>
<keyword evidence="4 15" id="KW-0227">DNA damage</keyword>
<keyword evidence="12 15" id="KW-0413">Isomerase</keyword>
<keyword evidence="3 15" id="KW-0547">Nucleotide-binding</keyword>
<evidence type="ECO:0000256" key="5">
    <source>
        <dbReference type="ARBA" id="ARBA00022801"/>
    </source>
</evidence>
<feature type="compositionally biased region" description="Low complexity" evidence="16">
    <location>
        <begin position="220"/>
        <end position="233"/>
    </location>
</feature>
<dbReference type="InterPro" id="IPR049163">
    <property type="entry name" value="Pif1-like_2B_dom"/>
</dbReference>
<keyword evidence="9 15" id="KW-0496">Mitochondrion</keyword>
<evidence type="ECO:0000256" key="10">
    <source>
        <dbReference type="ARBA" id="ARBA00023172"/>
    </source>
</evidence>